<proteinExistence type="predicted"/>
<protein>
    <submittedName>
        <fullName evidence="2">Uncharacterized protein</fullName>
    </submittedName>
</protein>
<dbReference type="Proteomes" id="UP000471298">
    <property type="component" value="Unassembled WGS sequence"/>
</dbReference>
<evidence type="ECO:0000313" key="2">
    <source>
        <dbReference type="EMBL" id="MPV86125.1"/>
    </source>
</evidence>
<reference evidence="2 3" key="1">
    <citation type="submission" date="2019-10" db="EMBL/GenBank/DDBJ databases">
        <title>Cardiobacteriales fam. a chemoheterotrophic member of the order Cardiobacteriales, and proposal of Cardiobacteriales fam. nov.</title>
        <authorList>
            <person name="Wang C."/>
        </authorList>
    </citation>
    <scope>NUCLEOTIDE SEQUENCE [LARGE SCALE GENOMIC DNA]</scope>
    <source>
        <strain evidence="2 3">ML27</strain>
    </source>
</reference>
<name>A0A6N7EX21_9GAMM</name>
<comment type="caution">
    <text evidence="2">The sequence shown here is derived from an EMBL/GenBank/DDBJ whole genome shotgun (WGS) entry which is preliminary data.</text>
</comment>
<keyword evidence="1" id="KW-1133">Transmembrane helix</keyword>
<feature type="transmembrane region" description="Helical" evidence="1">
    <location>
        <begin position="62"/>
        <end position="86"/>
    </location>
</feature>
<dbReference type="RefSeq" id="WP_152810063.1">
    <property type="nucleotide sequence ID" value="NZ_WHNW01000004.1"/>
</dbReference>
<gene>
    <name evidence="2" type="ORF">GCU85_05185</name>
</gene>
<feature type="transmembrane region" description="Helical" evidence="1">
    <location>
        <begin position="120"/>
        <end position="142"/>
    </location>
</feature>
<keyword evidence="3" id="KW-1185">Reference proteome</keyword>
<keyword evidence="1" id="KW-0812">Transmembrane</keyword>
<feature type="transmembrane region" description="Helical" evidence="1">
    <location>
        <begin position="22"/>
        <end position="42"/>
    </location>
</feature>
<feature type="transmembrane region" description="Helical" evidence="1">
    <location>
        <begin position="149"/>
        <end position="170"/>
    </location>
</feature>
<evidence type="ECO:0000313" key="3">
    <source>
        <dbReference type="Proteomes" id="UP000471298"/>
    </source>
</evidence>
<evidence type="ECO:0000256" key="1">
    <source>
        <dbReference type="SAM" id="Phobius"/>
    </source>
</evidence>
<dbReference type="AlphaFoldDB" id="A0A6N7EX21"/>
<keyword evidence="1" id="KW-0472">Membrane</keyword>
<feature type="transmembrane region" description="Helical" evidence="1">
    <location>
        <begin position="224"/>
        <end position="244"/>
    </location>
</feature>
<organism evidence="2 3">
    <name type="scientific">Ostreibacterium oceani</name>
    <dbReference type="NCBI Taxonomy" id="2654998"/>
    <lineage>
        <taxon>Bacteria</taxon>
        <taxon>Pseudomonadati</taxon>
        <taxon>Pseudomonadota</taxon>
        <taxon>Gammaproteobacteria</taxon>
        <taxon>Cardiobacteriales</taxon>
        <taxon>Ostreibacteriaceae</taxon>
        <taxon>Ostreibacterium</taxon>
    </lineage>
</organism>
<sequence length="256" mass="29391">MFDYRVFAQVLWRDSVALFLRWGFWLLLAVWVFLTAFMYFAYLDDFIAIQPQLRAKNSPYGVTDIVIIPYIKTLGLLGILILTALVSRAFYEELWAPFGAYFRALHLPVTGIVAAKSVQLFWIVAIIVWVIALPILVSGLFFTYDMRRVLLVLLALSGLLWVIGLLTIWLSQLLSHSVLVVLVAVSCLTMTELAVRLVTSPEWLLPILAFFSPIAHFNQMANGVMMRSSIVFLMVFTLLMWVLIHRCFSNRYLFVR</sequence>
<dbReference type="EMBL" id="WHNW01000004">
    <property type="protein sequence ID" value="MPV86125.1"/>
    <property type="molecule type" value="Genomic_DNA"/>
</dbReference>
<dbReference type="InParanoid" id="A0A6N7EX21"/>
<accession>A0A6N7EX21</accession>